<sequence length="83" mass="7905">MRFTIVPLVAALACGASAQLYPAGNSTTVFVTATGTAVGTTLSSTAAATATSSTAPLFTGAADSLAGSSLGFVAAAAGVLYML</sequence>
<evidence type="ECO:0000313" key="3">
    <source>
        <dbReference type="Proteomes" id="UP000799772"/>
    </source>
</evidence>
<dbReference type="AlphaFoldDB" id="A0A9P4IH14"/>
<protein>
    <submittedName>
        <fullName evidence="2">Uncharacterized protein</fullName>
    </submittedName>
</protein>
<keyword evidence="3" id="KW-1185">Reference proteome</keyword>
<accession>A0A9P4IH14</accession>
<proteinExistence type="predicted"/>
<evidence type="ECO:0000256" key="1">
    <source>
        <dbReference type="SAM" id="SignalP"/>
    </source>
</evidence>
<name>A0A9P4IH14_9PEZI</name>
<dbReference type="EMBL" id="ML978126">
    <property type="protein sequence ID" value="KAF2099135.1"/>
    <property type="molecule type" value="Genomic_DNA"/>
</dbReference>
<reference evidence="2" key="1">
    <citation type="journal article" date="2020" name="Stud. Mycol.">
        <title>101 Dothideomycetes genomes: a test case for predicting lifestyles and emergence of pathogens.</title>
        <authorList>
            <person name="Haridas S."/>
            <person name="Albert R."/>
            <person name="Binder M."/>
            <person name="Bloem J."/>
            <person name="Labutti K."/>
            <person name="Salamov A."/>
            <person name="Andreopoulos B."/>
            <person name="Baker S."/>
            <person name="Barry K."/>
            <person name="Bills G."/>
            <person name="Bluhm B."/>
            <person name="Cannon C."/>
            <person name="Castanera R."/>
            <person name="Culley D."/>
            <person name="Daum C."/>
            <person name="Ezra D."/>
            <person name="Gonzalez J."/>
            <person name="Henrissat B."/>
            <person name="Kuo A."/>
            <person name="Liang C."/>
            <person name="Lipzen A."/>
            <person name="Lutzoni F."/>
            <person name="Magnuson J."/>
            <person name="Mondo S."/>
            <person name="Nolan M."/>
            <person name="Ohm R."/>
            <person name="Pangilinan J."/>
            <person name="Park H.-J."/>
            <person name="Ramirez L."/>
            <person name="Alfaro M."/>
            <person name="Sun H."/>
            <person name="Tritt A."/>
            <person name="Yoshinaga Y."/>
            <person name="Zwiers L.-H."/>
            <person name="Turgeon B."/>
            <person name="Goodwin S."/>
            <person name="Spatafora J."/>
            <person name="Crous P."/>
            <person name="Grigoriev I."/>
        </authorList>
    </citation>
    <scope>NUCLEOTIDE SEQUENCE</scope>
    <source>
        <strain evidence="2">CBS 133067</strain>
    </source>
</reference>
<gene>
    <name evidence="2" type="ORF">NA57DRAFT_76368</name>
</gene>
<feature type="signal peptide" evidence="1">
    <location>
        <begin position="1"/>
        <end position="18"/>
    </location>
</feature>
<evidence type="ECO:0000313" key="2">
    <source>
        <dbReference type="EMBL" id="KAF2099135.1"/>
    </source>
</evidence>
<dbReference type="Proteomes" id="UP000799772">
    <property type="component" value="Unassembled WGS sequence"/>
</dbReference>
<organism evidence="2 3">
    <name type="scientific">Rhizodiscina lignyota</name>
    <dbReference type="NCBI Taxonomy" id="1504668"/>
    <lineage>
        <taxon>Eukaryota</taxon>
        <taxon>Fungi</taxon>
        <taxon>Dikarya</taxon>
        <taxon>Ascomycota</taxon>
        <taxon>Pezizomycotina</taxon>
        <taxon>Dothideomycetes</taxon>
        <taxon>Pleosporomycetidae</taxon>
        <taxon>Aulographales</taxon>
        <taxon>Rhizodiscinaceae</taxon>
        <taxon>Rhizodiscina</taxon>
    </lineage>
</organism>
<keyword evidence="1" id="KW-0732">Signal</keyword>
<feature type="chain" id="PRO_5040479919" evidence="1">
    <location>
        <begin position="19"/>
        <end position="83"/>
    </location>
</feature>
<comment type="caution">
    <text evidence="2">The sequence shown here is derived from an EMBL/GenBank/DDBJ whole genome shotgun (WGS) entry which is preliminary data.</text>
</comment>